<evidence type="ECO:0000313" key="2">
    <source>
        <dbReference type="EMBL" id="MPC77284.1"/>
    </source>
</evidence>
<accession>A0A5B7I980</accession>
<evidence type="ECO:0000256" key="1">
    <source>
        <dbReference type="SAM" id="MobiDB-lite"/>
    </source>
</evidence>
<protein>
    <submittedName>
        <fullName evidence="2">Uncharacterized protein</fullName>
    </submittedName>
</protein>
<feature type="region of interest" description="Disordered" evidence="1">
    <location>
        <begin position="15"/>
        <end position="38"/>
    </location>
</feature>
<keyword evidence="3" id="KW-1185">Reference proteome</keyword>
<organism evidence="2 3">
    <name type="scientific">Portunus trituberculatus</name>
    <name type="common">Swimming crab</name>
    <name type="synonym">Neptunus trituberculatus</name>
    <dbReference type="NCBI Taxonomy" id="210409"/>
    <lineage>
        <taxon>Eukaryota</taxon>
        <taxon>Metazoa</taxon>
        <taxon>Ecdysozoa</taxon>
        <taxon>Arthropoda</taxon>
        <taxon>Crustacea</taxon>
        <taxon>Multicrustacea</taxon>
        <taxon>Malacostraca</taxon>
        <taxon>Eumalacostraca</taxon>
        <taxon>Eucarida</taxon>
        <taxon>Decapoda</taxon>
        <taxon>Pleocyemata</taxon>
        <taxon>Brachyura</taxon>
        <taxon>Eubrachyura</taxon>
        <taxon>Portunoidea</taxon>
        <taxon>Portunidae</taxon>
        <taxon>Portuninae</taxon>
        <taxon>Portunus</taxon>
    </lineage>
</organism>
<comment type="caution">
    <text evidence="2">The sequence shown here is derived from an EMBL/GenBank/DDBJ whole genome shotgun (WGS) entry which is preliminary data.</text>
</comment>
<name>A0A5B7I980_PORTR</name>
<evidence type="ECO:0000313" key="3">
    <source>
        <dbReference type="Proteomes" id="UP000324222"/>
    </source>
</evidence>
<feature type="compositionally biased region" description="Polar residues" evidence="1">
    <location>
        <begin position="16"/>
        <end position="32"/>
    </location>
</feature>
<sequence length="71" mass="8064">MRQFYRPSIKTYGRWSETSCSGRRTLTRNGKYTTPAGPDLSPREVVLIYPKSLSGENVPVKEFGHPPPLRV</sequence>
<proteinExistence type="predicted"/>
<gene>
    <name evidence="2" type="ORF">E2C01_071735</name>
</gene>
<dbReference type="EMBL" id="VSRR010045477">
    <property type="protein sequence ID" value="MPC77284.1"/>
    <property type="molecule type" value="Genomic_DNA"/>
</dbReference>
<reference evidence="2 3" key="1">
    <citation type="submission" date="2019-05" db="EMBL/GenBank/DDBJ databases">
        <title>Another draft genome of Portunus trituberculatus and its Hox gene families provides insights of decapod evolution.</title>
        <authorList>
            <person name="Jeong J.-H."/>
            <person name="Song I."/>
            <person name="Kim S."/>
            <person name="Choi T."/>
            <person name="Kim D."/>
            <person name="Ryu S."/>
            <person name="Kim W."/>
        </authorList>
    </citation>
    <scope>NUCLEOTIDE SEQUENCE [LARGE SCALE GENOMIC DNA]</scope>
    <source>
        <tissue evidence="2">Muscle</tissue>
    </source>
</reference>
<dbReference type="Proteomes" id="UP000324222">
    <property type="component" value="Unassembled WGS sequence"/>
</dbReference>
<dbReference type="AlphaFoldDB" id="A0A5B7I980"/>